<proteinExistence type="predicted"/>
<name>A0A0F9TIT9_9ZZZZ</name>
<dbReference type="EMBL" id="LAZR01000251">
    <property type="protein sequence ID" value="KKN79179.1"/>
    <property type="molecule type" value="Genomic_DNA"/>
</dbReference>
<comment type="caution">
    <text evidence="1">The sequence shown here is derived from an EMBL/GenBank/DDBJ whole genome shotgun (WGS) entry which is preliminary data.</text>
</comment>
<protein>
    <submittedName>
        <fullName evidence="1">Uncharacterized protein</fullName>
    </submittedName>
</protein>
<accession>A0A0F9TIT9</accession>
<reference evidence="1" key="1">
    <citation type="journal article" date="2015" name="Nature">
        <title>Complex archaea that bridge the gap between prokaryotes and eukaryotes.</title>
        <authorList>
            <person name="Spang A."/>
            <person name="Saw J.H."/>
            <person name="Jorgensen S.L."/>
            <person name="Zaremba-Niedzwiedzka K."/>
            <person name="Martijn J."/>
            <person name="Lind A.E."/>
            <person name="van Eijk R."/>
            <person name="Schleper C."/>
            <person name="Guy L."/>
            <person name="Ettema T.J."/>
        </authorList>
    </citation>
    <scope>NUCLEOTIDE SEQUENCE</scope>
</reference>
<sequence length="218" mass="23704">MRYISHISNLVLYTKNGAIVDRFDYNGVLVKGDGTTNLGTGNQIDVVLKSSTPNDETMRVYTTDLLGNSAISEEMCGLGNLASLDLALAGLDSLQQGYNRNYFEAAVLTSTTDVVSDLSANIYYEVLTGTTIYDGTTYTVGQVFYTDGSTTATTGTGTFALTIPPALNRECQAFRPEHFKIKSLLTGNESSADWSYAEGFAPRDNMTTDDPDYFAYTE</sequence>
<evidence type="ECO:0000313" key="1">
    <source>
        <dbReference type="EMBL" id="KKN79179.1"/>
    </source>
</evidence>
<organism evidence="1">
    <name type="scientific">marine sediment metagenome</name>
    <dbReference type="NCBI Taxonomy" id="412755"/>
    <lineage>
        <taxon>unclassified sequences</taxon>
        <taxon>metagenomes</taxon>
        <taxon>ecological metagenomes</taxon>
    </lineage>
</organism>
<gene>
    <name evidence="1" type="ORF">LCGC14_0341960</name>
</gene>
<dbReference type="AlphaFoldDB" id="A0A0F9TIT9"/>